<dbReference type="CDD" id="cd05941">
    <property type="entry name" value="MCS"/>
    <property type="match status" value="1"/>
</dbReference>
<protein>
    <submittedName>
        <fullName evidence="3">ARAD1B07766p</fullName>
    </submittedName>
</protein>
<proteinExistence type="predicted"/>
<dbReference type="PhylomeDB" id="A0A060TAM3"/>
<dbReference type="SUPFAM" id="SSF56801">
    <property type="entry name" value="Acetyl-CoA synthetase-like"/>
    <property type="match status" value="1"/>
</dbReference>
<feature type="domain" description="AMP-binding enzyme C-terminal" evidence="2">
    <location>
        <begin position="441"/>
        <end position="518"/>
    </location>
</feature>
<reference evidence="3" key="2">
    <citation type="submission" date="2014-06" db="EMBL/GenBank/DDBJ databases">
        <title>The complete genome of Blastobotrys (Arxula) adeninivorans LS3 - a yeast of biotechnological interest.</title>
        <authorList>
            <person name="Kunze G."/>
            <person name="Gaillardin C."/>
            <person name="Czernicka M."/>
            <person name="Durrens P."/>
            <person name="Martin T."/>
            <person name="Boer E."/>
            <person name="Gabaldon T."/>
            <person name="Cruz J."/>
            <person name="Talla E."/>
            <person name="Marck C."/>
            <person name="Goffeau A."/>
            <person name="Barbe V."/>
            <person name="Baret P."/>
            <person name="Baronian K."/>
            <person name="Beier S."/>
            <person name="Bleykasten C."/>
            <person name="Bode R."/>
            <person name="Casaregola S."/>
            <person name="Despons L."/>
            <person name="Fairhead C."/>
            <person name="Giersberg M."/>
            <person name="Gierski P."/>
            <person name="Hahnel U."/>
            <person name="Hartmann A."/>
            <person name="Jankowska D."/>
            <person name="Jubin C."/>
            <person name="Jung P."/>
            <person name="Lafontaine I."/>
            <person name="Leh-Louis V."/>
            <person name="Lemaire M."/>
            <person name="Marcet-Houben M."/>
            <person name="Mascher M."/>
            <person name="Morel G."/>
            <person name="Richard G.-F."/>
            <person name="Riechen J."/>
            <person name="Sacerdot C."/>
            <person name="Sarkar A."/>
            <person name="Savel G."/>
            <person name="Schacherer J."/>
            <person name="Sherman D."/>
            <person name="Straub M.-L."/>
            <person name="Stein N."/>
            <person name="Thierry A."/>
            <person name="Trautwein-Schult A."/>
            <person name="Westhof E."/>
            <person name="Worch S."/>
            <person name="Dujon B."/>
            <person name="Souciet J.-L."/>
            <person name="Wincker P."/>
            <person name="Scholz U."/>
            <person name="Neuveglise N."/>
        </authorList>
    </citation>
    <scope>NUCLEOTIDE SEQUENCE</scope>
    <source>
        <strain evidence="3">LS3</strain>
    </source>
</reference>
<dbReference type="PROSITE" id="PS00455">
    <property type="entry name" value="AMP_BINDING"/>
    <property type="match status" value="1"/>
</dbReference>
<reference evidence="3" key="1">
    <citation type="submission" date="2014-02" db="EMBL/GenBank/DDBJ databases">
        <authorList>
            <person name="Genoscope - CEA"/>
        </authorList>
    </citation>
    <scope>NUCLEOTIDE SEQUENCE</scope>
    <source>
        <strain evidence="3">LS3</strain>
    </source>
</reference>
<dbReference type="InterPro" id="IPR025110">
    <property type="entry name" value="AMP-bd_C"/>
</dbReference>
<sequence length="530" mass="57938">MLRSVGRFMGVSVRRASTLSPILSRLDQHPKDKIAIRHVPSGNEYSYGQLVNDITKWTGVLEPHAGSRIAIMGENSYQFVVSFYAAMSLPGTIAMPLCTNHTQAEIEYQLQNSEASVIVTQKRFEDKVAFSPLNKIVFEHANDSGSANGNANSSSNGTTTPAGHMLYTSGTSGKPKGVLTPLDTFMDQAKALTAAWDINSSTTFLHTLPLHHVHGLLIAMTLPLLAGGRVEFLFPFSPKAWVDRITDSSLPPINTYTAVPTIYSRLVDYIGSLDQAQRDTVKQSLSNLRLAMCGSAALPAPLRANWESLSNVPLLERYGMTETGITLTQPLEPSKRVNGSVGSPAPGFTGRLVDENDKVVFQSDKQAGSGGAELVGEIQLAGPIFKEYWKRPDATEETFTKDRWFKTGDIARVDEHGFFHIQGRASMDIIKSGGEKISALEIEREMLGLDEIVECSVIGIPNEEWGEQVTAVVVLSPQAKDSFTVSDLKTKLKGTLAGWKVPKKMITVDAIPRNQMGKVNKKELVKKYSQ</sequence>
<evidence type="ECO:0000259" key="2">
    <source>
        <dbReference type="Pfam" id="PF13193"/>
    </source>
</evidence>
<accession>A0A060TAM3</accession>
<evidence type="ECO:0000259" key="1">
    <source>
        <dbReference type="Pfam" id="PF00501"/>
    </source>
</evidence>
<name>A0A060TAM3_BLAAD</name>
<dbReference type="InterPro" id="IPR000873">
    <property type="entry name" value="AMP-dep_synth/lig_dom"/>
</dbReference>
<dbReference type="PANTHER" id="PTHR43201:SF15">
    <property type="entry name" value="AMP BINDING ENZYME, PUTATIVE (AFU_ORTHOLOGUE AFUA_6G11340)-RELATED"/>
    <property type="match status" value="1"/>
</dbReference>
<dbReference type="PANTHER" id="PTHR43201">
    <property type="entry name" value="ACYL-COA SYNTHETASE"/>
    <property type="match status" value="1"/>
</dbReference>
<organism evidence="3">
    <name type="scientific">Blastobotrys adeninivorans</name>
    <name type="common">Yeast</name>
    <name type="synonym">Arxula adeninivorans</name>
    <dbReference type="NCBI Taxonomy" id="409370"/>
    <lineage>
        <taxon>Eukaryota</taxon>
        <taxon>Fungi</taxon>
        <taxon>Dikarya</taxon>
        <taxon>Ascomycota</taxon>
        <taxon>Saccharomycotina</taxon>
        <taxon>Dipodascomycetes</taxon>
        <taxon>Dipodascales</taxon>
        <taxon>Trichomonascaceae</taxon>
        <taxon>Blastobotrys</taxon>
    </lineage>
</organism>
<dbReference type="GO" id="GO:0031956">
    <property type="term" value="F:medium-chain fatty acid-CoA ligase activity"/>
    <property type="evidence" value="ECO:0007669"/>
    <property type="project" value="TreeGrafter"/>
</dbReference>
<dbReference type="InterPro" id="IPR045851">
    <property type="entry name" value="AMP-bd_C_sf"/>
</dbReference>
<dbReference type="Gene3D" id="3.30.300.30">
    <property type="match status" value="1"/>
</dbReference>
<dbReference type="Pfam" id="PF00501">
    <property type="entry name" value="AMP-binding"/>
    <property type="match status" value="1"/>
</dbReference>
<feature type="domain" description="AMP-dependent synthetase/ligase" evidence="1">
    <location>
        <begin position="27"/>
        <end position="389"/>
    </location>
</feature>
<dbReference type="Gene3D" id="3.40.50.12780">
    <property type="entry name" value="N-terminal domain of ligase-like"/>
    <property type="match status" value="1"/>
</dbReference>
<evidence type="ECO:0000313" key="3">
    <source>
        <dbReference type="EMBL" id="CDP36211.1"/>
    </source>
</evidence>
<dbReference type="GO" id="GO:0006631">
    <property type="term" value="P:fatty acid metabolic process"/>
    <property type="evidence" value="ECO:0007669"/>
    <property type="project" value="TreeGrafter"/>
</dbReference>
<dbReference type="InterPro" id="IPR020845">
    <property type="entry name" value="AMP-binding_CS"/>
</dbReference>
<gene>
    <name evidence="3" type="ORF">GNLVRS02_ARAD1B07766g</name>
</gene>
<dbReference type="Pfam" id="PF13193">
    <property type="entry name" value="AMP-binding_C"/>
    <property type="match status" value="1"/>
</dbReference>
<dbReference type="EMBL" id="HG937692">
    <property type="protein sequence ID" value="CDP36211.1"/>
    <property type="molecule type" value="Genomic_DNA"/>
</dbReference>
<dbReference type="InterPro" id="IPR042099">
    <property type="entry name" value="ANL_N_sf"/>
</dbReference>
<dbReference type="AlphaFoldDB" id="A0A060TAM3"/>